<feature type="region of interest" description="Disordered" evidence="2">
    <location>
        <begin position="444"/>
        <end position="495"/>
    </location>
</feature>
<dbReference type="EMBL" id="JAACJP010000023">
    <property type="protein sequence ID" value="KAF5377508.1"/>
    <property type="molecule type" value="Genomic_DNA"/>
</dbReference>
<reference evidence="3 4" key="1">
    <citation type="journal article" date="2020" name="ISME J.">
        <title>Uncovering the hidden diversity of litter-decomposition mechanisms in mushroom-forming fungi.</title>
        <authorList>
            <person name="Floudas D."/>
            <person name="Bentzer J."/>
            <person name="Ahren D."/>
            <person name="Johansson T."/>
            <person name="Persson P."/>
            <person name="Tunlid A."/>
        </authorList>
    </citation>
    <scope>NUCLEOTIDE SEQUENCE [LARGE SCALE GENOMIC DNA]</scope>
    <source>
        <strain evidence="3 4">CBS 661.87</strain>
    </source>
</reference>
<keyword evidence="1" id="KW-0175">Coiled coil</keyword>
<dbReference type="AlphaFoldDB" id="A0A8H5H658"/>
<feature type="region of interest" description="Disordered" evidence="2">
    <location>
        <begin position="513"/>
        <end position="532"/>
    </location>
</feature>
<evidence type="ECO:0000256" key="2">
    <source>
        <dbReference type="SAM" id="MobiDB-lite"/>
    </source>
</evidence>
<feature type="coiled-coil region" evidence="1">
    <location>
        <begin position="225"/>
        <end position="289"/>
    </location>
</feature>
<organism evidence="3 4">
    <name type="scientific">Tricholomella constricta</name>
    <dbReference type="NCBI Taxonomy" id="117010"/>
    <lineage>
        <taxon>Eukaryota</taxon>
        <taxon>Fungi</taxon>
        <taxon>Dikarya</taxon>
        <taxon>Basidiomycota</taxon>
        <taxon>Agaricomycotina</taxon>
        <taxon>Agaricomycetes</taxon>
        <taxon>Agaricomycetidae</taxon>
        <taxon>Agaricales</taxon>
        <taxon>Tricholomatineae</taxon>
        <taxon>Lyophyllaceae</taxon>
        <taxon>Tricholomella</taxon>
    </lineage>
</organism>
<feature type="region of interest" description="Disordered" evidence="2">
    <location>
        <begin position="289"/>
        <end position="430"/>
    </location>
</feature>
<feature type="compositionally biased region" description="Acidic residues" evidence="2">
    <location>
        <begin position="417"/>
        <end position="427"/>
    </location>
</feature>
<sequence>MAPLPSRKSLESMKRADLQKLCKDYGVKANLKSEALIDLLLDTIKPAAAHAPARRSVSTRHSSRAGPSRVSSIVIHNTDDDEEEEGEESAEDKHSTDGRESDIQSSLQPELTPPATRTRKGKEQTRLGVGRPVAAGGSGPRAVTKSLSVSKKRSKGSRSMKPTEATIVEEVESETNEPPQDNPLDAIPQVQHDSTKSITPEDSIESLASIDKRVADALRPLHEQMKSMKSELELMQALKVELKELKAQVGGMGSLREKVETLTATVRDLRKEADESASLRVELKQYKETLVKQATPSTPKSQTNALKKRAGPSGFGFPPSLLRQQSSSSVTPGPSTSAPNHSTRPHPGIAPSMLGKRHRDLTTSDIEEDNQDDEMPVDDPAKAETKLARKRAKFFQEDEGSATEQDTSSAGGSQEAIAEEQQEEDSESALALRVPSFTVFSGLDELPTDFIDPPPPTERLPDFFTPPSPPVGSEAPDVPRQGRATTSTANAAENQQPFAFSFQPITSTPAHGMFLPSFPYPEPPQSPSPAGTNPTAFLNQNQLGRSDVFQSFGFPPPGRPPRTTGLRNTSGLAGGFIDPAALSRLPSDPVIGAGQSSSETATRTTDSGSSTGMGAASETPQLKRTMYGTELEGDTRFGDFGVEGVGNTKGGFWAGGRY</sequence>
<accession>A0A8H5H658</accession>
<feature type="compositionally biased region" description="Acidic residues" evidence="2">
    <location>
        <begin position="79"/>
        <end position="90"/>
    </location>
</feature>
<dbReference type="OrthoDB" id="3258416at2759"/>
<protein>
    <submittedName>
        <fullName evidence="3">Uncharacterized protein</fullName>
    </submittedName>
</protein>
<dbReference type="Proteomes" id="UP000565441">
    <property type="component" value="Unassembled WGS sequence"/>
</dbReference>
<feature type="region of interest" description="Disordered" evidence="2">
    <location>
        <begin position="577"/>
        <end position="626"/>
    </location>
</feature>
<feature type="compositionally biased region" description="Polar residues" evidence="2">
    <location>
        <begin position="292"/>
        <end position="305"/>
    </location>
</feature>
<evidence type="ECO:0000256" key="1">
    <source>
        <dbReference type="SAM" id="Coils"/>
    </source>
</evidence>
<feature type="compositionally biased region" description="Polar residues" evidence="2">
    <location>
        <begin position="483"/>
        <end position="495"/>
    </location>
</feature>
<evidence type="ECO:0000313" key="4">
    <source>
        <dbReference type="Proteomes" id="UP000565441"/>
    </source>
</evidence>
<name>A0A8H5H658_9AGAR</name>
<gene>
    <name evidence="3" type="ORF">D9615_005285</name>
</gene>
<evidence type="ECO:0000313" key="3">
    <source>
        <dbReference type="EMBL" id="KAF5377508.1"/>
    </source>
</evidence>
<feature type="compositionally biased region" description="Basic and acidic residues" evidence="2">
    <location>
        <begin position="91"/>
        <end position="102"/>
    </location>
</feature>
<feature type="compositionally biased region" description="Acidic residues" evidence="2">
    <location>
        <begin position="365"/>
        <end position="377"/>
    </location>
</feature>
<feature type="region of interest" description="Disordered" evidence="2">
    <location>
        <begin position="49"/>
        <end position="202"/>
    </location>
</feature>
<feature type="compositionally biased region" description="Pro residues" evidence="2">
    <location>
        <begin position="518"/>
        <end position="527"/>
    </location>
</feature>
<keyword evidence="4" id="KW-1185">Reference proteome</keyword>
<feature type="compositionally biased region" description="Pro residues" evidence="2">
    <location>
        <begin position="452"/>
        <end position="470"/>
    </location>
</feature>
<comment type="caution">
    <text evidence="3">The sequence shown here is derived from an EMBL/GenBank/DDBJ whole genome shotgun (WGS) entry which is preliminary data.</text>
</comment>
<feature type="compositionally biased region" description="Low complexity" evidence="2">
    <location>
        <begin position="318"/>
        <end position="337"/>
    </location>
</feature>
<proteinExistence type="predicted"/>
<feature type="compositionally biased region" description="Polar residues" evidence="2">
    <location>
        <begin position="594"/>
        <end position="622"/>
    </location>
</feature>